<dbReference type="InterPro" id="IPR045474">
    <property type="entry name" value="GEVED"/>
</dbReference>
<evidence type="ECO:0000313" key="6">
    <source>
        <dbReference type="Proteomes" id="UP000066624"/>
    </source>
</evidence>
<evidence type="ECO:0000259" key="4">
    <source>
        <dbReference type="PROSITE" id="PS51829"/>
    </source>
</evidence>
<dbReference type="Gene3D" id="2.60.40.10">
    <property type="entry name" value="Immunoglobulins"/>
    <property type="match status" value="1"/>
</dbReference>
<dbReference type="Gene3D" id="3.40.50.1460">
    <property type="match status" value="1"/>
</dbReference>
<feature type="domain" description="P/Homo B" evidence="4">
    <location>
        <begin position="45"/>
        <end position="233"/>
    </location>
</feature>
<evidence type="ECO:0000256" key="3">
    <source>
        <dbReference type="ARBA" id="ARBA00022801"/>
    </source>
</evidence>
<evidence type="ECO:0000256" key="1">
    <source>
        <dbReference type="ARBA" id="ARBA00022670"/>
    </source>
</evidence>
<dbReference type="GO" id="GO:0016020">
    <property type="term" value="C:membrane"/>
    <property type="evidence" value="ECO:0007669"/>
    <property type="project" value="InterPro"/>
</dbReference>
<dbReference type="SUPFAM" id="SSF49785">
    <property type="entry name" value="Galactose-binding domain-like"/>
    <property type="match status" value="1"/>
</dbReference>
<accession>A0A0K0XUJ5</accession>
<dbReference type="GO" id="GO:0006508">
    <property type="term" value="P:proteolysis"/>
    <property type="evidence" value="ECO:0007669"/>
    <property type="project" value="UniProtKB-KW"/>
</dbReference>
<dbReference type="OrthoDB" id="5622612at2"/>
<dbReference type="GO" id="GO:0008234">
    <property type="term" value="F:cysteine-type peptidase activity"/>
    <property type="evidence" value="ECO:0007669"/>
    <property type="project" value="InterPro"/>
</dbReference>
<dbReference type="InterPro" id="IPR029031">
    <property type="entry name" value="Gingipain_N_sf"/>
</dbReference>
<dbReference type="STRING" id="1579979.WM2015_954"/>
<dbReference type="PROSITE" id="PS51829">
    <property type="entry name" value="P_HOMO_B"/>
    <property type="match status" value="2"/>
</dbReference>
<keyword evidence="1" id="KW-0645">Protease</keyword>
<keyword evidence="6" id="KW-1185">Reference proteome</keyword>
<dbReference type="InterPro" id="IPR013783">
    <property type="entry name" value="Ig-like_fold"/>
</dbReference>
<dbReference type="Pfam" id="PF01364">
    <property type="entry name" value="Peptidase_C25"/>
    <property type="match status" value="1"/>
</dbReference>
<dbReference type="SUPFAM" id="SSF49313">
    <property type="entry name" value="Cadherin-like"/>
    <property type="match status" value="1"/>
</dbReference>
<gene>
    <name evidence="5" type="ORF">WM2015_954</name>
</gene>
<name>A0A0K0XUJ5_9GAMM</name>
<dbReference type="Pfam" id="PF05345">
    <property type="entry name" value="He_PIG"/>
    <property type="match status" value="1"/>
</dbReference>
<keyword evidence="3" id="KW-0378">Hydrolase</keyword>
<dbReference type="EMBL" id="CP012154">
    <property type="protein sequence ID" value="AKS41335.1"/>
    <property type="molecule type" value="Genomic_DNA"/>
</dbReference>
<dbReference type="InterPro" id="IPR015919">
    <property type="entry name" value="Cadherin-like_sf"/>
</dbReference>
<dbReference type="GO" id="GO:0004252">
    <property type="term" value="F:serine-type endopeptidase activity"/>
    <property type="evidence" value="ECO:0007669"/>
    <property type="project" value="InterPro"/>
</dbReference>
<dbReference type="InterPro" id="IPR001769">
    <property type="entry name" value="Gingipain"/>
</dbReference>
<dbReference type="Pfam" id="PF20009">
    <property type="entry name" value="GEVED"/>
    <property type="match status" value="1"/>
</dbReference>
<dbReference type="Pfam" id="PF01483">
    <property type="entry name" value="P_proprotein"/>
    <property type="match status" value="1"/>
</dbReference>
<dbReference type="GO" id="GO:0005509">
    <property type="term" value="F:calcium ion binding"/>
    <property type="evidence" value="ECO:0007669"/>
    <property type="project" value="InterPro"/>
</dbReference>
<evidence type="ECO:0000313" key="5">
    <source>
        <dbReference type="EMBL" id="AKS41335.1"/>
    </source>
</evidence>
<dbReference type="SUPFAM" id="SSF52129">
    <property type="entry name" value="Caspase-like"/>
    <property type="match status" value="1"/>
</dbReference>
<dbReference type="Gene3D" id="3.40.50.10390">
    <property type="entry name" value="Gingipain r, domain 1"/>
    <property type="match status" value="1"/>
</dbReference>
<dbReference type="Gene3D" id="2.60.120.260">
    <property type="entry name" value="Galactose-binding domain-like"/>
    <property type="match status" value="2"/>
</dbReference>
<sequence length="1754" mass="184109">MDCKKGGARGLPAARKRLICWGENRIQYGILGLLLGILVLCPTSLLAQTFPGSGTGAIPDGAGAGPANYGPPLDVTFNVSGISGSLTDVSLSITLAHTWLGDLDVVLAPPGVTPGNPGSLVIFSRVGAVNAGDAGDSSDLGASYVFSDAAVGDFWTAAGGVGGGDTVPAGSYRTSVAGPTTNPAASTSLIAAFGGLTPAQINGTWTLRFRDGWNADSGSVSAASLTLSDALIPPTITSANATTFTELLPGSFNVTAAGSLPITYSVSGSLPIGVSFDGATGVFSGVPALGSAGSYPLLITASNGTAPDDSQAFTLNVDPAAGGTLLSGGLLRSYESTTSLAIPDNGCPSLVTRTFNVSDSFFVGGFGTISLGLQIQHPNRSQLQISLQAPNGAVQVLQSGSGGALANINAMYTANADAGNIVNDGDADPLSVAGGTIPYRRLISVPGLDSFYSGSANGTWTLRICDSAAGSTGTLQRARLLLVDTGASVPQVCSSNSTFDWGSNGDGAVFASTVVAPDGVTLSQVSTSGEAPADGGSGVPSFTTRTGTQGNHTGFYSLTMDTSGDTELTAESVLFGFDRPVSGLSFSLLDVDKGGGSTTWEDYVRVTGVGPDGNDVPVLVSLDNTSNLSFAGDWVETDASSAPTETLGNILYRFASAVTQVRVQYAQGNEPNTDSVFQIIGISDFSFCADDYGDAPLSYCDGVTGSCPRHGLQDRDRLFIGSAGPDGETAPIFSAGATGDDSTLSADEVGSVSFPPPRLPNQGWVCGAYTTDPATNAYCITTSVTNLSGQPAQLVAWIDFNNNGVFDPGERSLPELQSMASTGFNDGNIPDGSTGFQAVLVFNPAAPIPNNSTPSMLRLRLSTDPIFFSDATPPSHLGAATNGEVEDHSIPVNTLPVTLAGFSAERISPEEILVRWSVATEAGTVGYRLLQQHGARGLHSVSGSTIPAHAGSSIDAQHYERVIRSDRNEPIYLEELAAGGRVERFGPFALGQSFGEELVYSTPPWAVARSEIRQAELQRQQSLRNRSSGAGSDYVDVLVSDTGVQKVALEDLHALGLDLLGRNPALIRLELDGEEVPLHIDGDGSLSAGNDLLFLGQALEGSQYSRVRPYRLSLAGGQRRWSTADATPVSGPVTERIRHRFALDEDRFYNFSSPTADPWYFDTIRRVGASVGKTWSLDLPGPIEGVSDLTIELWGGLDYPGGDPDHRLQVSVNGVRLGEHRFDGIRDERLRFNLGDELLHAGSNEIRIDLLETGHPADVIRVESIEVGVSVPIDASIAAEGFSTGKLQFRFDGISLRSFEAQSTSAGCGTACEQLKIVDLEVSDLLAIQTRGEEVMQLLDPAIESDGRGGFVATMRTGSLLANEDDRGSLPDRVFVIPAEQAHRPELRLAALTGHPIEGGAAELIAIATTRFMDGIEPLLETRRAEGLSARAVDVEQIYAHYSGGIVDPNAIRDFLRDAHDQLGTRYVLLVGGDTYDYLGRLQNGSVSDVPTFYGQVHEVVRFAPLDHRFADLDGDELPELALGRLPVRTQAELDAAVARILDHETDLEPSMLFAAERMNAAESSDYGADADFIISQMVPSWQQDVERLYLDDFPTGPGGVAAARGAMMSALNRGSRMVAYFGHGAPTLWSREQLLQSNQVGSVVANASMSPIVTEFGCWGGYFVAPEFNTMSHAWMNSGPRGAVAVLSSSGLTEHASDLHMALALLPRLQQPGARLGDALREAKIELASQAPEYLDIVRAMTLFGDPSMPVSQ</sequence>
<feature type="domain" description="P/Homo B" evidence="4">
    <location>
        <begin position="317"/>
        <end position="490"/>
    </location>
</feature>
<dbReference type="PATRIC" id="fig|1579979.3.peg.977"/>
<protein>
    <recommendedName>
        <fullName evidence="4">P/Homo B domain-containing protein</fullName>
    </recommendedName>
</protein>
<evidence type="ECO:0000256" key="2">
    <source>
        <dbReference type="ARBA" id="ARBA00022729"/>
    </source>
</evidence>
<keyword evidence="2" id="KW-0732">Signal</keyword>
<organism evidence="5 6">
    <name type="scientific">Wenzhouxiangella marina</name>
    <dbReference type="NCBI Taxonomy" id="1579979"/>
    <lineage>
        <taxon>Bacteria</taxon>
        <taxon>Pseudomonadati</taxon>
        <taxon>Pseudomonadota</taxon>
        <taxon>Gammaproteobacteria</taxon>
        <taxon>Chromatiales</taxon>
        <taxon>Wenzhouxiangellaceae</taxon>
        <taxon>Wenzhouxiangella</taxon>
    </lineage>
</organism>
<dbReference type="InterPro" id="IPR029030">
    <property type="entry name" value="Caspase-like_dom_sf"/>
</dbReference>
<dbReference type="InterPro" id="IPR008979">
    <property type="entry name" value="Galactose-bd-like_sf"/>
</dbReference>
<proteinExistence type="predicted"/>
<dbReference type="Proteomes" id="UP000066624">
    <property type="component" value="Chromosome"/>
</dbReference>
<dbReference type="KEGG" id="wma:WM2015_954"/>
<reference evidence="6" key="1">
    <citation type="submission" date="2015-07" db="EMBL/GenBank/DDBJ databases">
        <authorList>
            <person name="Kim K.M."/>
        </authorList>
    </citation>
    <scope>NUCLEOTIDE SEQUENCE [LARGE SCALE GENOMIC DNA]</scope>
    <source>
        <strain evidence="6">KCTC 42284</strain>
    </source>
</reference>
<dbReference type="InterPro" id="IPR002884">
    <property type="entry name" value="P_dom"/>
</dbReference>